<evidence type="ECO:0000313" key="1">
    <source>
        <dbReference type="EMBL" id="ADB11113.1"/>
    </source>
</evidence>
<evidence type="ECO:0000313" key="3">
    <source>
        <dbReference type="Proteomes" id="UP000070133"/>
    </source>
</evidence>
<dbReference type="Proteomes" id="UP000070133">
    <property type="component" value="Unassembled WGS sequence"/>
</dbReference>
<dbReference type="AlphaFoldDB" id="D2X8J9"/>
<proteinExistence type="predicted"/>
<evidence type="ECO:0000313" key="2">
    <source>
        <dbReference type="EMBL" id="KXS97247.1"/>
    </source>
</evidence>
<reference evidence="1" key="1">
    <citation type="journal article" date="2010" name="Eukaryot. Cell">
        <title>Evolutionary dynamics of mating-type loci of Mycosphaerella spp. occurring on banana.</title>
        <authorList>
            <person name="Arzanlou M."/>
            <person name="Crous P.W."/>
            <person name="Zwiers L.H."/>
        </authorList>
    </citation>
    <scope>NUCLEOTIDE SEQUENCE</scope>
</reference>
<gene>
    <name evidence="2" type="ORF">AC578_20</name>
</gene>
<organism evidence="1">
    <name type="scientific">Pseudocercospora eumusae</name>
    <dbReference type="NCBI Taxonomy" id="321146"/>
    <lineage>
        <taxon>Eukaryota</taxon>
        <taxon>Fungi</taxon>
        <taxon>Dikarya</taxon>
        <taxon>Ascomycota</taxon>
        <taxon>Pezizomycotina</taxon>
        <taxon>Dothideomycetes</taxon>
        <taxon>Dothideomycetidae</taxon>
        <taxon>Mycosphaerellales</taxon>
        <taxon>Mycosphaerellaceae</taxon>
        <taxon>Pseudocercospora</taxon>
    </lineage>
</organism>
<keyword evidence="3" id="KW-1185">Reference proteome</keyword>
<dbReference type="OrthoDB" id="3634987at2759"/>
<dbReference type="EMBL" id="LFZN01000148">
    <property type="protein sequence ID" value="KXS97247.1"/>
    <property type="molecule type" value="Genomic_DNA"/>
</dbReference>
<dbReference type="EMBL" id="GU046394">
    <property type="protein sequence ID" value="ADB11113.1"/>
    <property type="molecule type" value="Genomic_DNA"/>
</dbReference>
<protein>
    <submittedName>
        <fullName evidence="1">Uncharacterized protein</fullName>
    </submittedName>
</protein>
<accession>D2X8J9</accession>
<sequence>MDILLTNFPHMFPKDPDFINEKKAASNVTFEGDGGVAEGQISSSRVRDCMLTTTDEGPSADDVEHVEQEFLDSIIDKVNEVELKCWMYYNRYEGHTMQNPLTHDTSEHLKEALAIMYKVMPEMKRLEEHPEVFGDIRQKEHFFLRVGKIMHFCVRLIDIMEESKALIVRSQKRIDGWTSSYPVNPKTQLKFQPWESFGRIMPVLKDSPALAEMQKVVPEMHMVAAQQLPQSGVLIAERYRRKQERIVTDIMRSSPHPEVVEKQLPGRDTPIHNDKVLEGKMARVKRPAAMIPMTESTKKGYAFGKQEHVAEMARLMALYDGDVTTQNRVPPGGFMGTFLSDASMRKLTPSMAAGGEEIVVEGMD</sequence>
<reference evidence="2 3" key="2">
    <citation type="submission" date="2015-07" db="EMBL/GenBank/DDBJ databases">
        <title>Comparative genomics of the Sigatoka disease complex on banana suggests a link between parallel evolutionary changes in Pseudocercospora fijiensis and Pseudocercospora eumusae and increased virulence on the banana host.</title>
        <authorList>
            <person name="Chang T.-C."/>
            <person name="Salvucci A."/>
            <person name="Crous P.W."/>
            <person name="Stergiopoulos I."/>
        </authorList>
    </citation>
    <scope>NUCLEOTIDE SEQUENCE [LARGE SCALE GENOMIC DNA]</scope>
    <source>
        <strain evidence="2 3">CBS 114824</strain>
    </source>
</reference>
<reference evidence="1" key="3">
    <citation type="submission" date="2018-02" db="EMBL/GenBank/DDBJ databases">
        <authorList>
            <person name="Cohen D.B."/>
            <person name="Kent A.D."/>
        </authorList>
    </citation>
    <scope>NUCLEOTIDE SEQUENCE</scope>
</reference>
<name>D2X8J9_9PEZI</name>